<evidence type="ECO:0000313" key="3">
    <source>
        <dbReference type="Proteomes" id="UP000053331"/>
    </source>
</evidence>
<protein>
    <submittedName>
        <fullName evidence="2">Uncharacterized protein</fullName>
    </submittedName>
</protein>
<evidence type="ECO:0000256" key="1">
    <source>
        <dbReference type="SAM" id="MobiDB-lite"/>
    </source>
</evidence>
<dbReference type="Proteomes" id="UP000053331">
    <property type="component" value="Unassembled WGS sequence"/>
</dbReference>
<dbReference type="EMBL" id="JNFH02000010">
    <property type="protein sequence ID" value="KKF39900.1"/>
    <property type="molecule type" value="Genomic_DNA"/>
</dbReference>
<name>A0A0F8AYJ3_9EURY</name>
<gene>
    <name evidence="2" type="ORF">FK85_24850</name>
</gene>
<dbReference type="AlphaFoldDB" id="A0A0F8AYJ3"/>
<reference evidence="2 3" key="1">
    <citation type="journal article" date="2015" name="Genome Announc.">
        <title>Draft genome sequence of a Halorubrum H3 strain isolated from the burlinskoye salt lake (Altai Krai, Russia).</title>
        <authorList>
            <person name="Rozanov A.S."/>
            <person name="Bryanskaya A.V."/>
            <person name="Malup T.K."/>
            <person name="Kotenko A.V."/>
            <person name="Peltek S.E."/>
        </authorList>
    </citation>
    <scope>NUCLEOTIDE SEQUENCE [LARGE SCALE GENOMIC DNA]</scope>
    <source>
        <strain evidence="2 3">H3</strain>
    </source>
</reference>
<keyword evidence="3" id="KW-1185">Reference proteome</keyword>
<evidence type="ECO:0000313" key="2">
    <source>
        <dbReference type="EMBL" id="KKF39900.1"/>
    </source>
</evidence>
<comment type="caution">
    <text evidence="2">The sequence shown here is derived from an EMBL/GenBank/DDBJ whole genome shotgun (WGS) entry which is preliminary data.</text>
</comment>
<proteinExistence type="predicted"/>
<organism evidence="2 3">
    <name type="scientific">Halorubrum saccharovorum</name>
    <dbReference type="NCBI Taxonomy" id="2248"/>
    <lineage>
        <taxon>Archaea</taxon>
        <taxon>Methanobacteriati</taxon>
        <taxon>Methanobacteriota</taxon>
        <taxon>Stenosarchaea group</taxon>
        <taxon>Halobacteria</taxon>
        <taxon>Halobacteriales</taxon>
        <taxon>Haloferacaceae</taxon>
        <taxon>Halorubrum</taxon>
    </lineage>
</organism>
<sequence>MSITHLIDDIRGRLGGKPSEDDLVKLARCCYRENLLPENDQYMKKSELEDTFGDYLDTSLGTCIKNLRNGDILQYQVQGPDFLIIHERRDEIVNGEDLDILVTEEIENLVDHIEATDPDDESGDSAAVADGGEDVDQGGGDDLTLRDVVSTALDVDESDVEDDLRAGDTTDRQSKLNDAVDAIEQNPVVATNGSYGKIRFIRNPHQYELTARAVNLINA</sequence>
<feature type="region of interest" description="Disordered" evidence="1">
    <location>
        <begin position="115"/>
        <end position="143"/>
    </location>
</feature>
<accession>A0A0F8AYJ3</accession>